<evidence type="ECO:0000313" key="2">
    <source>
        <dbReference type="Proteomes" id="UP001499852"/>
    </source>
</evidence>
<gene>
    <name evidence="1" type="ORF">GCM10023213_31110</name>
</gene>
<name>A0ABP9PAC6_9BACT</name>
<dbReference type="Proteomes" id="UP001499852">
    <property type="component" value="Unassembled WGS sequence"/>
</dbReference>
<reference evidence="2" key="1">
    <citation type="journal article" date="2019" name="Int. J. Syst. Evol. Microbiol.">
        <title>The Global Catalogue of Microorganisms (GCM) 10K type strain sequencing project: providing services to taxonomists for standard genome sequencing and annotation.</title>
        <authorList>
            <consortium name="The Broad Institute Genomics Platform"/>
            <consortium name="The Broad Institute Genome Sequencing Center for Infectious Disease"/>
            <person name="Wu L."/>
            <person name="Ma J."/>
        </authorList>
    </citation>
    <scope>NUCLEOTIDE SEQUENCE [LARGE SCALE GENOMIC DNA]</scope>
    <source>
        <strain evidence="2">JCM 18053</strain>
    </source>
</reference>
<keyword evidence="2" id="KW-1185">Reference proteome</keyword>
<proteinExistence type="predicted"/>
<accession>A0ABP9PAC6</accession>
<dbReference type="RefSeq" id="WP_345737299.1">
    <property type="nucleotide sequence ID" value="NZ_BAABIA010000006.1"/>
</dbReference>
<sequence length="334" mass="38242">MLWTPQTHYQPWPFDKEAELETAIKEVQATLFGDSRVYLEVKKLIGERGKTQNIPDGYLLDFSSPRRPVLYLVEVELAKHDPLRHIAQQLLNFSLSFKSTPQKMKEILRDHILKSPETVARCEAYAHANGFSNLDYLLEQMIYPENAFNCLVIIDELDEELESIVRSSLRFPVETLTLGRYRSAQEQVVYQFEPFFYDLSAQSATVAPDIGNTPAIDPAEVDTVVVSAREEGFKETFLGENRWYAIRIHSSMLNRIKYLATYQVAPESAITHVAEVASIEPWKDTGKYVLNFMERAKPIQRIPLIPGGRVMAPQAPRYTSLARLQKAKNLDEVF</sequence>
<evidence type="ECO:0000313" key="1">
    <source>
        <dbReference type="EMBL" id="GAA5143401.1"/>
    </source>
</evidence>
<dbReference type="EMBL" id="BAABIA010000006">
    <property type="protein sequence ID" value="GAA5143401.1"/>
    <property type="molecule type" value="Genomic_DNA"/>
</dbReference>
<comment type="caution">
    <text evidence="1">The sequence shown here is derived from an EMBL/GenBank/DDBJ whole genome shotgun (WGS) entry which is preliminary data.</text>
</comment>
<protein>
    <submittedName>
        <fullName evidence="1">Uncharacterized protein</fullName>
    </submittedName>
</protein>
<organism evidence="1 2">
    <name type="scientific">Prosthecobacter algae</name>
    <dbReference type="NCBI Taxonomy" id="1144682"/>
    <lineage>
        <taxon>Bacteria</taxon>
        <taxon>Pseudomonadati</taxon>
        <taxon>Verrucomicrobiota</taxon>
        <taxon>Verrucomicrobiia</taxon>
        <taxon>Verrucomicrobiales</taxon>
        <taxon>Verrucomicrobiaceae</taxon>
        <taxon>Prosthecobacter</taxon>
    </lineage>
</organism>